<feature type="transmembrane region" description="Helical" evidence="7">
    <location>
        <begin position="356"/>
        <end position="380"/>
    </location>
</feature>
<keyword evidence="10" id="KW-1185">Reference proteome</keyword>
<evidence type="ECO:0000256" key="3">
    <source>
        <dbReference type="ARBA" id="ARBA00022519"/>
    </source>
</evidence>
<comment type="subunit">
    <text evidence="7">The complex comprises the extracytoplasmic solute receptor protein and the two transmembrane proteins.</text>
</comment>
<dbReference type="PANTHER" id="PTHR33362">
    <property type="entry name" value="SIALIC ACID TRAP TRANSPORTER PERMEASE PROTEIN SIAT-RELATED"/>
    <property type="match status" value="1"/>
</dbReference>
<dbReference type="RefSeq" id="WP_266338782.1">
    <property type="nucleotide sequence ID" value="NZ_JAPKNK010000004.1"/>
</dbReference>
<dbReference type="NCBIfam" id="TIGR00786">
    <property type="entry name" value="dctM"/>
    <property type="match status" value="1"/>
</dbReference>
<name>A0A9X3IME7_9HYPH</name>
<feature type="domain" description="TRAP C4-dicarboxylate transport system permease DctM subunit" evidence="8">
    <location>
        <begin position="9"/>
        <end position="415"/>
    </location>
</feature>
<dbReference type="InterPro" id="IPR010656">
    <property type="entry name" value="DctM"/>
</dbReference>
<feature type="transmembrane region" description="Helical" evidence="7">
    <location>
        <begin position="392"/>
        <end position="413"/>
    </location>
</feature>
<dbReference type="InterPro" id="IPR004681">
    <property type="entry name" value="TRAP_DctM"/>
</dbReference>
<evidence type="ECO:0000313" key="10">
    <source>
        <dbReference type="Proteomes" id="UP001144805"/>
    </source>
</evidence>
<comment type="similarity">
    <text evidence="7">Belongs to the TRAP transporter large permease family.</text>
</comment>
<protein>
    <recommendedName>
        <fullName evidence="7">TRAP transporter large permease protein</fullName>
    </recommendedName>
</protein>
<feature type="transmembrane region" description="Helical" evidence="7">
    <location>
        <begin position="315"/>
        <end position="344"/>
    </location>
</feature>
<evidence type="ECO:0000256" key="2">
    <source>
        <dbReference type="ARBA" id="ARBA00022475"/>
    </source>
</evidence>
<comment type="caution">
    <text evidence="7">Lacks conserved residue(s) required for the propagation of feature annotation.</text>
</comment>
<accession>A0A9X3IME7</accession>
<keyword evidence="5 7" id="KW-1133">Transmembrane helix</keyword>
<dbReference type="GO" id="GO:0005886">
    <property type="term" value="C:plasma membrane"/>
    <property type="evidence" value="ECO:0007669"/>
    <property type="project" value="UniProtKB-SubCell"/>
</dbReference>
<evidence type="ECO:0000256" key="4">
    <source>
        <dbReference type="ARBA" id="ARBA00022692"/>
    </source>
</evidence>
<keyword evidence="2" id="KW-1003">Cell membrane</keyword>
<dbReference type="Pfam" id="PF06808">
    <property type="entry name" value="DctM"/>
    <property type="match status" value="1"/>
</dbReference>
<reference evidence="9" key="1">
    <citation type="submission" date="2022-11" db="EMBL/GenBank/DDBJ databases">
        <title>Biodiversity and phylogenetic relationships of bacteria.</title>
        <authorList>
            <person name="Machado R.A.R."/>
            <person name="Bhat A."/>
            <person name="Loulou A."/>
            <person name="Kallel S."/>
        </authorList>
    </citation>
    <scope>NUCLEOTIDE SEQUENCE</scope>
    <source>
        <strain evidence="9">K-TC2</strain>
    </source>
</reference>
<evidence type="ECO:0000313" key="9">
    <source>
        <dbReference type="EMBL" id="MCX5569810.1"/>
    </source>
</evidence>
<keyword evidence="4 7" id="KW-0812">Transmembrane</keyword>
<dbReference type="EMBL" id="JAPKNK010000004">
    <property type="protein sequence ID" value="MCX5569810.1"/>
    <property type="molecule type" value="Genomic_DNA"/>
</dbReference>
<dbReference type="Proteomes" id="UP001144805">
    <property type="component" value="Unassembled WGS sequence"/>
</dbReference>
<keyword evidence="6 7" id="KW-0472">Membrane</keyword>
<feature type="transmembrane region" description="Helical" evidence="7">
    <location>
        <begin position="275"/>
        <end position="294"/>
    </location>
</feature>
<proteinExistence type="inferred from homology"/>
<comment type="caution">
    <text evidence="9">The sequence shown here is derived from an EMBL/GenBank/DDBJ whole genome shotgun (WGS) entry which is preliminary data.</text>
</comment>
<evidence type="ECO:0000259" key="8">
    <source>
        <dbReference type="Pfam" id="PF06808"/>
    </source>
</evidence>
<evidence type="ECO:0000256" key="5">
    <source>
        <dbReference type="ARBA" id="ARBA00022989"/>
    </source>
</evidence>
<gene>
    <name evidence="9" type="ORF">OSH07_11455</name>
</gene>
<feature type="transmembrane region" description="Helical" evidence="7">
    <location>
        <begin position="56"/>
        <end position="74"/>
    </location>
</feature>
<dbReference type="AlphaFoldDB" id="A0A9X3IME7"/>
<feature type="transmembrane region" description="Helical" evidence="7">
    <location>
        <begin position="135"/>
        <end position="162"/>
    </location>
</feature>
<keyword evidence="7" id="KW-0813">Transport</keyword>
<dbReference type="GO" id="GO:0022857">
    <property type="term" value="F:transmembrane transporter activity"/>
    <property type="evidence" value="ECO:0007669"/>
    <property type="project" value="UniProtKB-UniRule"/>
</dbReference>
<evidence type="ECO:0000256" key="7">
    <source>
        <dbReference type="RuleBase" id="RU369079"/>
    </source>
</evidence>
<evidence type="ECO:0000256" key="1">
    <source>
        <dbReference type="ARBA" id="ARBA00004429"/>
    </source>
</evidence>
<organism evidence="9 10">
    <name type="scientific">Kaistia nematophila</name>
    <dbReference type="NCBI Taxonomy" id="2994654"/>
    <lineage>
        <taxon>Bacteria</taxon>
        <taxon>Pseudomonadati</taxon>
        <taxon>Pseudomonadota</taxon>
        <taxon>Alphaproteobacteria</taxon>
        <taxon>Hyphomicrobiales</taxon>
        <taxon>Kaistiaceae</taxon>
        <taxon>Kaistia</taxon>
    </lineage>
</organism>
<evidence type="ECO:0000256" key="6">
    <source>
        <dbReference type="ARBA" id="ARBA00023136"/>
    </source>
</evidence>
<dbReference type="PANTHER" id="PTHR33362:SF2">
    <property type="entry name" value="TRAP TRANSPORTER LARGE PERMEASE PROTEIN"/>
    <property type="match status" value="1"/>
</dbReference>
<feature type="transmembrane region" description="Helical" evidence="7">
    <location>
        <begin position="102"/>
        <end position="123"/>
    </location>
</feature>
<feature type="transmembrane region" description="Helical" evidence="7">
    <location>
        <begin position="232"/>
        <end position="255"/>
    </location>
</feature>
<comment type="function">
    <text evidence="7">Part of the tripartite ATP-independent periplasmic (TRAP) transport system.</text>
</comment>
<comment type="subcellular location">
    <subcellularLocation>
        <location evidence="1 7">Cell inner membrane</location>
        <topology evidence="1 7">Multi-pass membrane protein</topology>
    </subcellularLocation>
</comment>
<feature type="transmembrane region" description="Helical" evidence="7">
    <location>
        <begin position="174"/>
        <end position="193"/>
    </location>
</feature>
<sequence length="427" mass="44921">MIMLGVLSVTFLVLALLAVPIAIALGVSALIIIAIWGMPGFILAQKMVNGIDSFPLLAVPFFILAASVMNSGGITTRVVDLFSSALGRIRGSSGIVNVGTNVFLAGISGSSVADASASGALIIPEMRKEGYSGGFAAALTAGAAVIGPIIPPSIPLVIYGVIAQVSITKLFVGAYVPGLLIASALIAYVILYAKKHDLPARGRKPWGVIGKQFKGSAWALSMPLLLIVGAKGGLFTVTELGAVLVLYAIFVGWVIHREFKWSQFPGMLTDAGLQTANIMLVVAVSSFIAYLVVVHGIPRDIQNLLHGADLSPWEFLLIVNVVFLVAGMFLDSTPATIILVPIFLPAATSFGIDPTHFGLVIVLNLMVGLIHPPLGLNLLITQSIAKVPMREVLWASLPIVGIVLCVLLVITFVPQTVLWLPHVMGMK</sequence>
<dbReference type="PIRSF" id="PIRSF006066">
    <property type="entry name" value="HI0050"/>
    <property type="match status" value="1"/>
</dbReference>
<keyword evidence="3 7" id="KW-0997">Cell inner membrane</keyword>